<feature type="domain" description="HPP transmembrane region" evidence="2">
    <location>
        <begin position="34"/>
        <end position="189"/>
    </location>
</feature>
<feature type="transmembrane region" description="Helical" evidence="1">
    <location>
        <begin position="21"/>
        <end position="37"/>
    </location>
</feature>
<feature type="transmembrane region" description="Helical" evidence="1">
    <location>
        <begin position="92"/>
        <end position="112"/>
    </location>
</feature>
<comment type="caution">
    <text evidence="3">The sequence shown here is derived from an EMBL/GenBank/DDBJ whole genome shotgun (WGS) entry which is preliminary data.</text>
</comment>
<feature type="transmembrane region" description="Helical" evidence="1">
    <location>
        <begin position="68"/>
        <end position="86"/>
    </location>
</feature>
<name>A0A162L5N9_9PROT</name>
<organism evidence="3 4">
    <name type="scientific">Tistrella mobilis</name>
    <dbReference type="NCBI Taxonomy" id="171437"/>
    <lineage>
        <taxon>Bacteria</taxon>
        <taxon>Pseudomonadati</taxon>
        <taxon>Pseudomonadota</taxon>
        <taxon>Alphaproteobacteria</taxon>
        <taxon>Geminicoccales</taxon>
        <taxon>Geminicoccaceae</taxon>
        <taxon>Tistrella</taxon>
    </lineage>
</organism>
<dbReference type="InterPro" id="IPR007065">
    <property type="entry name" value="HPP"/>
</dbReference>
<evidence type="ECO:0000313" key="4">
    <source>
        <dbReference type="Proteomes" id="UP000075787"/>
    </source>
</evidence>
<dbReference type="PANTHER" id="PTHR33741:SF5">
    <property type="entry name" value="TRANSMEMBRANE PROTEIN DDB_G0269096-RELATED"/>
    <property type="match status" value="1"/>
</dbReference>
<keyword evidence="1" id="KW-1133">Transmembrane helix</keyword>
<protein>
    <recommendedName>
        <fullName evidence="2">HPP transmembrane region domain-containing protein</fullName>
    </recommendedName>
</protein>
<sequence length="259" mass="27282">MSSSSRRSRGLKRRLKARRRLAARIFTPILPGATVRARAIGAMGALTAVAVTSLVAHWILGPGWHLPVLVAPTGASAVLLFVLPSSPMAQPWPIVGGTVISALVGIATARLVPDATLAAGLAVAAAIGMMSVLRCLHPPGGAVALSAVLGGPTITETGFAYAFVPLGLNALILVATGFLFHRLSGQHWPLRATQPASQPVGARRFTSEDIAGAVDDMGTAVDISREDLETLIRRIEARAASRLARESRTRRHHHRHRPS</sequence>
<dbReference type="PANTHER" id="PTHR33741">
    <property type="entry name" value="TRANSMEMBRANE PROTEIN DDB_G0269096-RELATED"/>
    <property type="match status" value="1"/>
</dbReference>
<feature type="transmembrane region" description="Helical" evidence="1">
    <location>
        <begin position="159"/>
        <end position="181"/>
    </location>
</feature>
<gene>
    <name evidence="3" type="ORF">AUP44_03635</name>
</gene>
<proteinExistence type="predicted"/>
<dbReference type="Pfam" id="PF04982">
    <property type="entry name" value="TM_HPP"/>
    <property type="match status" value="1"/>
</dbReference>
<dbReference type="Proteomes" id="UP000075787">
    <property type="component" value="Unassembled WGS sequence"/>
</dbReference>
<dbReference type="EMBL" id="LPZR01000113">
    <property type="protein sequence ID" value="KYO53447.1"/>
    <property type="molecule type" value="Genomic_DNA"/>
</dbReference>
<dbReference type="InterPro" id="IPR058581">
    <property type="entry name" value="TM_HPP"/>
</dbReference>
<dbReference type="OrthoDB" id="9811720at2"/>
<evidence type="ECO:0000259" key="2">
    <source>
        <dbReference type="Pfam" id="PF04982"/>
    </source>
</evidence>
<keyword evidence="1" id="KW-0812">Transmembrane</keyword>
<feature type="transmembrane region" description="Helical" evidence="1">
    <location>
        <begin position="119"/>
        <end position="139"/>
    </location>
</feature>
<evidence type="ECO:0000256" key="1">
    <source>
        <dbReference type="SAM" id="Phobius"/>
    </source>
</evidence>
<keyword evidence="1" id="KW-0472">Membrane</keyword>
<accession>A0A162L5N9</accession>
<dbReference type="AlphaFoldDB" id="A0A162L5N9"/>
<evidence type="ECO:0000313" key="3">
    <source>
        <dbReference type="EMBL" id="KYO53447.1"/>
    </source>
</evidence>
<reference evidence="3 4" key="1">
    <citation type="submission" date="2015-12" db="EMBL/GenBank/DDBJ databases">
        <title>Genome sequence of Tistrella mobilis MCCC 1A02139.</title>
        <authorList>
            <person name="Lu L."/>
            <person name="Lai Q."/>
            <person name="Shao Z."/>
            <person name="Qian P."/>
        </authorList>
    </citation>
    <scope>NUCLEOTIDE SEQUENCE [LARGE SCALE GENOMIC DNA]</scope>
    <source>
        <strain evidence="3 4">MCCC 1A02139</strain>
    </source>
</reference>